<dbReference type="Gene3D" id="2.40.50.870">
    <property type="entry name" value="Protein of unknown function (DUF3299)"/>
    <property type="match status" value="1"/>
</dbReference>
<sequence>MKNTFFLIALIFCGLSACADKAVEPAADDTPPKEAISAAKANINKQLSQPPTLPELPEDAPEIGTAVTAMINVVKPADNAPAVEPGDVTTVMWEDLIPKDFQPNVIMAKYQAQIDNMPEGAPGEKALFDKIMAEFNSAPPNDALAGKQVKIPGFVTPLDENEGMVGEFLLVPYFGSCIHSPPPPVNQTVLVQPQTGKSIPMEGIYEPVWVTGLMKVEFSNTDLAQAGYLIENAQLEVYQEETN</sequence>
<dbReference type="Pfam" id="PF11736">
    <property type="entry name" value="DUF3299"/>
    <property type="match status" value="1"/>
</dbReference>
<reference evidence="2" key="1">
    <citation type="submission" date="2020-01" db="EMBL/GenBank/DDBJ databases">
        <authorList>
            <person name="Meier V. D."/>
            <person name="Meier V D."/>
        </authorList>
    </citation>
    <scope>NUCLEOTIDE SEQUENCE</scope>
    <source>
        <strain evidence="2">HLG_WM_MAG_08</strain>
    </source>
</reference>
<accession>A0A6S6TR85</accession>
<proteinExistence type="predicted"/>
<dbReference type="AlphaFoldDB" id="A0A6S6TR85"/>
<evidence type="ECO:0000256" key="1">
    <source>
        <dbReference type="SAM" id="SignalP"/>
    </source>
</evidence>
<dbReference type="EMBL" id="CACVAV010000317">
    <property type="protein sequence ID" value="CAA6820627.1"/>
    <property type="molecule type" value="Genomic_DNA"/>
</dbReference>
<feature type="chain" id="PRO_5028370934" evidence="1">
    <location>
        <begin position="23"/>
        <end position="243"/>
    </location>
</feature>
<keyword evidence="2" id="KW-0449">Lipoprotein</keyword>
<organism evidence="2">
    <name type="scientific">uncultured Thiotrichaceae bacterium</name>
    <dbReference type="NCBI Taxonomy" id="298394"/>
    <lineage>
        <taxon>Bacteria</taxon>
        <taxon>Pseudomonadati</taxon>
        <taxon>Pseudomonadota</taxon>
        <taxon>Gammaproteobacteria</taxon>
        <taxon>Thiotrichales</taxon>
        <taxon>Thiotrichaceae</taxon>
        <taxon>environmental samples</taxon>
    </lineage>
</organism>
<keyword evidence="1" id="KW-0732">Signal</keyword>
<name>A0A6S6TR85_9GAMM</name>
<dbReference type="PROSITE" id="PS51257">
    <property type="entry name" value="PROKAR_LIPOPROTEIN"/>
    <property type="match status" value="1"/>
</dbReference>
<feature type="signal peptide" evidence="1">
    <location>
        <begin position="1"/>
        <end position="22"/>
    </location>
</feature>
<evidence type="ECO:0000313" key="2">
    <source>
        <dbReference type="EMBL" id="CAA6820627.1"/>
    </source>
</evidence>
<dbReference type="InterPro" id="IPR021727">
    <property type="entry name" value="DUF3299"/>
</dbReference>
<gene>
    <name evidence="2" type="ORF">HELGO_WM53838</name>
</gene>
<protein>
    <submittedName>
        <fullName evidence="2">Lipoprotein</fullName>
    </submittedName>
</protein>